<dbReference type="InterPro" id="IPR013112">
    <property type="entry name" value="FAD-bd_8"/>
</dbReference>
<keyword evidence="1" id="KW-0560">Oxidoreductase</keyword>
<dbReference type="InterPro" id="IPR050369">
    <property type="entry name" value="RBOH/FRE"/>
</dbReference>
<evidence type="ECO:0000259" key="3">
    <source>
        <dbReference type="Pfam" id="PF08022"/>
    </source>
</evidence>
<evidence type="ECO:0000256" key="1">
    <source>
        <dbReference type="ARBA" id="ARBA00023002"/>
    </source>
</evidence>
<evidence type="ECO:0000313" key="5">
    <source>
        <dbReference type="Proteomes" id="UP000541444"/>
    </source>
</evidence>
<gene>
    <name evidence="4" type="ORF">GIB67_040308</name>
</gene>
<evidence type="ECO:0000256" key="2">
    <source>
        <dbReference type="SAM" id="Phobius"/>
    </source>
</evidence>
<evidence type="ECO:0000313" key="4">
    <source>
        <dbReference type="EMBL" id="KAF6158794.1"/>
    </source>
</evidence>
<dbReference type="PANTHER" id="PTHR11972">
    <property type="entry name" value="NADPH OXIDASE"/>
    <property type="match status" value="1"/>
</dbReference>
<dbReference type="GO" id="GO:0016174">
    <property type="term" value="F:NAD(P)H oxidase H2O2-forming activity"/>
    <property type="evidence" value="ECO:0007669"/>
    <property type="project" value="TreeGrafter"/>
</dbReference>
<dbReference type="Proteomes" id="UP000541444">
    <property type="component" value="Unassembled WGS sequence"/>
</dbReference>
<feature type="domain" description="FAD-binding 8" evidence="3">
    <location>
        <begin position="236"/>
        <end position="273"/>
    </location>
</feature>
<dbReference type="GO" id="GO:0005886">
    <property type="term" value="C:plasma membrane"/>
    <property type="evidence" value="ECO:0007669"/>
    <property type="project" value="TreeGrafter"/>
</dbReference>
<comment type="caution">
    <text evidence="4">The sequence shown here is derived from an EMBL/GenBank/DDBJ whole genome shotgun (WGS) entry which is preliminary data.</text>
</comment>
<proteinExistence type="predicted"/>
<dbReference type="PANTHER" id="PTHR11972:SF44">
    <property type="entry name" value="RESPIRATORY BURST OXIDASE HOMOLOG PROTEIN E"/>
    <property type="match status" value="1"/>
</dbReference>
<accession>A0A7J7MVC9</accession>
<keyword evidence="2" id="KW-0812">Transmembrane</keyword>
<reference evidence="4 5" key="1">
    <citation type="journal article" date="2020" name="IScience">
        <title>Genome Sequencing of the Endangered Kingdonia uniflora (Circaeasteraceae, Ranunculales) Reveals Potential Mechanisms of Evolutionary Specialization.</title>
        <authorList>
            <person name="Sun Y."/>
            <person name="Deng T."/>
            <person name="Zhang A."/>
            <person name="Moore M.J."/>
            <person name="Landis J.B."/>
            <person name="Lin N."/>
            <person name="Zhang H."/>
            <person name="Zhang X."/>
            <person name="Huang J."/>
            <person name="Zhang X."/>
            <person name="Sun H."/>
            <person name="Wang H."/>
        </authorList>
    </citation>
    <scope>NUCLEOTIDE SEQUENCE [LARGE SCALE GENOMIC DNA]</scope>
    <source>
        <strain evidence="4">TB1705</strain>
        <tissue evidence="4">Leaf</tissue>
    </source>
</reference>
<dbReference type="OrthoDB" id="167398at2759"/>
<feature type="transmembrane region" description="Helical" evidence="2">
    <location>
        <begin position="189"/>
        <end position="212"/>
    </location>
</feature>
<protein>
    <recommendedName>
        <fullName evidence="3">FAD-binding 8 domain-containing protein</fullName>
    </recommendedName>
</protein>
<keyword evidence="2" id="KW-0472">Membrane</keyword>
<organism evidence="4 5">
    <name type="scientific">Kingdonia uniflora</name>
    <dbReference type="NCBI Taxonomy" id="39325"/>
    <lineage>
        <taxon>Eukaryota</taxon>
        <taxon>Viridiplantae</taxon>
        <taxon>Streptophyta</taxon>
        <taxon>Embryophyta</taxon>
        <taxon>Tracheophyta</taxon>
        <taxon>Spermatophyta</taxon>
        <taxon>Magnoliopsida</taxon>
        <taxon>Ranunculales</taxon>
        <taxon>Circaeasteraceae</taxon>
        <taxon>Kingdonia</taxon>
    </lineage>
</organism>
<dbReference type="EMBL" id="JACGCM010001219">
    <property type="protein sequence ID" value="KAF6158794.1"/>
    <property type="molecule type" value="Genomic_DNA"/>
</dbReference>
<name>A0A7J7MVC9_9MAGN</name>
<sequence>MVAGHGFPRSFYGWRPVGWRTRRRDYRWYGRKSVPKRAFLGISCKTFRCTRGFDRYGADSRGRGGTKRFFKSWGITTAKGAAEILKLNMALILLPVCRNALTWLRSTRARLFVPFDDNINFHKVRKNSYLSDILALLTYLTNKNTADNCFLYSNRKPSSCFPRLTHSFPQEFELISSDFHNKRPTYKSLLTGVEGVTGISMVILMAISFTLATHRFKKNVVRLPAPFNRLTGFNAFWHPFSITSASGNDDLSVHIRTVGDWTKELKRVFTKTHGDSPTEVDRDKYHEPE</sequence>
<keyword evidence="5" id="KW-1185">Reference proteome</keyword>
<dbReference type="Pfam" id="PF08022">
    <property type="entry name" value="FAD_binding_8"/>
    <property type="match status" value="1"/>
</dbReference>
<dbReference type="AlphaFoldDB" id="A0A7J7MVC9"/>
<keyword evidence="2" id="KW-1133">Transmembrane helix</keyword>